<dbReference type="PANTHER" id="PTHR46300">
    <property type="entry name" value="P450, PUTATIVE (EUROFUNG)-RELATED-RELATED"/>
    <property type="match status" value="1"/>
</dbReference>
<dbReference type="Proteomes" id="UP000076532">
    <property type="component" value="Unassembled WGS sequence"/>
</dbReference>
<evidence type="ECO:0000313" key="12">
    <source>
        <dbReference type="Proteomes" id="UP000076532"/>
    </source>
</evidence>
<proteinExistence type="inferred from homology"/>
<protein>
    <submittedName>
        <fullName evidence="11">Cytochrome P450</fullName>
    </submittedName>
</protein>
<evidence type="ECO:0000256" key="9">
    <source>
        <dbReference type="PIRSR" id="PIRSR602401-1"/>
    </source>
</evidence>
<evidence type="ECO:0000256" key="2">
    <source>
        <dbReference type="ARBA" id="ARBA00005179"/>
    </source>
</evidence>
<organism evidence="11 12">
    <name type="scientific">Athelia psychrophila</name>
    <dbReference type="NCBI Taxonomy" id="1759441"/>
    <lineage>
        <taxon>Eukaryota</taxon>
        <taxon>Fungi</taxon>
        <taxon>Dikarya</taxon>
        <taxon>Basidiomycota</taxon>
        <taxon>Agaricomycotina</taxon>
        <taxon>Agaricomycetes</taxon>
        <taxon>Agaricomycetidae</taxon>
        <taxon>Atheliales</taxon>
        <taxon>Atheliaceae</taxon>
        <taxon>Athelia</taxon>
    </lineage>
</organism>
<dbReference type="GO" id="GO:0020037">
    <property type="term" value="F:heme binding"/>
    <property type="evidence" value="ECO:0007669"/>
    <property type="project" value="InterPro"/>
</dbReference>
<dbReference type="InterPro" id="IPR050364">
    <property type="entry name" value="Cytochrome_P450_fung"/>
</dbReference>
<keyword evidence="12" id="KW-1185">Reference proteome</keyword>
<dbReference type="GO" id="GO:0004497">
    <property type="term" value="F:monooxygenase activity"/>
    <property type="evidence" value="ECO:0007669"/>
    <property type="project" value="UniProtKB-KW"/>
</dbReference>
<feature type="binding site" description="axial binding residue" evidence="9">
    <location>
        <position position="432"/>
    </location>
    <ligand>
        <name>heme</name>
        <dbReference type="ChEBI" id="CHEBI:30413"/>
    </ligand>
    <ligandPart>
        <name>Fe</name>
        <dbReference type="ChEBI" id="CHEBI:18248"/>
    </ligandPart>
</feature>
<dbReference type="PRINTS" id="PR00463">
    <property type="entry name" value="EP450I"/>
</dbReference>
<dbReference type="InterPro" id="IPR017972">
    <property type="entry name" value="Cyt_P450_CS"/>
</dbReference>
<keyword evidence="6 10" id="KW-0560">Oxidoreductase</keyword>
<keyword evidence="4 9" id="KW-0349">Heme</keyword>
<dbReference type="GO" id="GO:0005506">
    <property type="term" value="F:iron ion binding"/>
    <property type="evidence" value="ECO:0007669"/>
    <property type="project" value="InterPro"/>
</dbReference>
<dbReference type="STRING" id="436010.A0A166HN16"/>
<keyword evidence="8 10" id="KW-0503">Monooxygenase</keyword>
<evidence type="ECO:0000256" key="6">
    <source>
        <dbReference type="ARBA" id="ARBA00023002"/>
    </source>
</evidence>
<evidence type="ECO:0000256" key="4">
    <source>
        <dbReference type="ARBA" id="ARBA00022617"/>
    </source>
</evidence>
<reference evidence="11 12" key="1">
    <citation type="journal article" date="2016" name="Mol. Biol. Evol.">
        <title>Comparative Genomics of Early-Diverging Mushroom-Forming Fungi Provides Insights into the Origins of Lignocellulose Decay Capabilities.</title>
        <authorList>
            <person name="Nagy L.G."/>
            <person name="Riley R."/>
            <person name="Tritt A."/>
            <person name="Adam C."/>
            <person name="Daum C."/>
            <person name="Floudas D."/>
            <person name="Sun H."/>
            <person name="Yadav J.S."/>
            <person name="Pangilinan J."/>
            <person name="Larsson K.H."/>
            <person name="Matsuura K."/>
            <person name="Barry K."/>
            <person name="Labutti K."/>
            <person name="Kuo R."/>
            <person name="Ohm R.A."/>
            <person name="Bhattacharya S.S."/>
            <person name="Shirouzu T."/>
            <person name="Yoshinaga Y."/>
            <person name="Martin F.M."/>
            <person name="Grigoriev I.V."/>
            <person name="Hibbett D.S."/>
        </authorList>
    </citation>
    <scope>NUCLEOTIDE SEQUENCE [LARGE SCALE GENOMIC DNA]</scope>
    <source>
        <strain evidence="11 12">CBS 109695</strain>
    </source>
</reference>
<dbReference type="Pfam" id="PF00067">
    <property type="entry name" value="p450"/>
    <property type="match status" value="1"/>
</dbReference>
<dbReference type="Gene3D" id="1.10.630.10">
    <property type="entry name" value="Cytochrome P450"/>
    <property type="match status" value="1"/>
</dbReference>
<dbReference type="SUPFAM" id="SSF48264">
    <property type="entry name" value="Cytochrome P450"/>
    <property type="match status" value="1"/>
</dbReference>
<dbReference type="AlphaFoldDB" id="A0A166HN16"/>
<dbReference type="OrthoDB" id="2789670at2759"/>
<keyword evidence="7 9" id="KW-0408">Iron</keyword>
<dbReference type="InterPro" id="IPR002401">
    <property type="entry name" value="Cyt_P450_E_grp-I"/>
</dbReference>
<comment type="similarity">
    <text evidence="3 10">Belongs to the cytochrome P450 family.</text>
</comment>
<comment type="pathway">
    <text evidence="2">Secondary metabolite biosynthesis.</text>
</comment>
<dbReference type="CDD" id="cd11065">
    <property type="entry name" value="CYP64-like"/>
    <property type="match status" value="1"/>
</dbReference>
<dbReference type="GO" id="GO:0016705">
    <property type="term" value="F:oxidoreductase activity, acting on paired donors, with incorporation or reduction of molecular oxygen"/>
    <property type="evidence" value="ECO:0007669"/>
    <property type="project" value="InterPro"/>
</dbReference>
<evidence type="ECO:0000256" key="8">
    <source>
        <dbReference type="ARBA" id="ARBA00023033"/>
    </source>
</evidence>
<dbReference type="PANTHER" id="PTHR46300:SF7">
    <property type="entry name" value="P450, PUTATIVE (EUROFUNG)-RELATED"/>
    <property type="match status" value="1"/>
</dbReference>
<dbReference type="PRINTS" id="PR00385">
    <property type="entry name" value="P450"/>
</dbReference>
<evidence type="ECO:0000256" key="7">
    <source>
        <dbReference type="ARBA" id="ARBA00023004"/>
    </source>
</evidence>
<dbReference type="EMBL" id="KV417567">
    <property type="protein sequence ID" value="KZP19039.1"/>
    <property type="molecule type" value="Genomic_DNA"/>
</dbReference>
<dbReference type="PROSITE" id="PS00086">
    <property type="entry name" value="CYTOCHROME_P450"/>
    <property type="match status" value="1"/>
</dbReference>
<gene>
    <name evidence="11" type="ORF">FIBSPDRAFT_744453</name>
</gene>
<dbReference type="InterPro" id="IPR036396">
    <property type="entry name" value="Cyt_P450_sf"/>
</dbReference>
<comment type="cofactor">
    <cofactor evidence="1 9">
        <name>heme</name>
        <dbReference type="ChEBI" id="CHEBI:30413"/>
    </cofactor>
</comment>
<evidence type="ECO:0000256" key="3">
    <source>
        <dbReference type="ARBA" id="ARBA00010617"/>
    </source>
</evidence>
<keyword evidence="5 9" id="KW-0479">Metal-binding</keyword>
<dbReference type="InterPro" id="IPR001128">
    <property type="entry name" value="Cyt_P450"/>
</dbReference>
<name>A0A166HN16_9AGAM</name>
<evidence type="ECO:0000256" key="10">
    <source>
        <dbReference type="RuleBase" id="RU000461"/>
    </source>
</evidence>
<evidence type="ECO:0000256" key="5">
    <source>
        <dbReference type="ARBA" id="ARBA00022723"/>
    </source>
</evidence>
<accession>A0A166HN16</accession>
<evidence type="ECO:0000256" key="1">
    <source>
        <dbReference type="ARBA" id="ARBA00001971"/>
    </source>
</evidence>
<sequence>MDANLAVTLVGLALAALYLFNHNANSSRHRYPPGPRGWPLIGNILDMPTTDGWVKYSEWSREFKSDIIHLNACGTHIVVLNSLKAISDLLDKRSTIYSSRMGWSWSMLFLPDNTAFRAQRRHFRQEFDGGAIRKHYASITGCAHNLIKRYLEQPERWRENVRHMVGAMIMDVTYGIQILPADDPYVRAAADALEGVEEALVPGRFLVDTIPALRHVPEWVPGAGWKRRVTEWRKLTEAVFDGPFKAMKDAMVNGTAKPCFCVRTLQNAEASGELESEEPHIQAASGNMYAAGYDTTTTVLETFMLAMLLHPDVQKKAQAEIDGVLGSGRLPTLADQESLPYLCAVMTECLRWEVVVPLALPHMLTEDDEYNGHFLPKGSIVLAGSFHVLHDEQVYPEPSAFKPERFLKDGEIDPSARNPVMVASFGYGRRVCPGRALAEHSTWLMAACILATFDISKAVDRHGNVIEPSGRFTTALVRRPEAFECQIKPRSSELRDLINSVASEQ</sequence>
<evidence type="ECO:0000313" key="11">
    <source>
        <dbReference type="EMBL" id="KZP19039.1"/>
    </source>
</evidence>